<sequence>MKATFNIDTSSTEQRKEEENCIMKLDKQRDAEIEALEKSDPCIRLDCIVHPDHRQNMCKQIQRHIDSIKYLQETIESFDMTLQQMVHDKQDHTNQYLDDLNKLKELKSQNELIEEELIALSPCPVKNCTLHLITDENTHMETDSGSGVQGDKGRSHLLQLLQLLRKSESFQMSLQ</sequence>
<evidence type="ECO:0000313" key="2">
    <source>
        <dbReference type="Proteomes" id="UP000807504"/>
    </source>
</evidence>
<proteinExistence type="predicted"/>
<name>A0A8T0DZH7_ARGBR</name>
<dbReference type="EMBL" id="JABXBU010002231">
    <property type="protein sequence ID" value="KAF8763111.1"/>
    <property type="molecule type" value="Genomic_DNA"/>
</dbReference>
<gene>
    <name evidence="1" type="ORF">HNY73_021326</name>
</gene>
<comment type="caution">
    <text evidence="1">The sequence shown here is derived from an EMBL/GenBank/DDBJ whole genome shotgun (WGS) entry which is preliminary data.</text>
</comment>
<dbReference type="AlphaFoldDB" id="A0A8T0DZH7"/>
<protein>
    <submittedName>
        <fullName evidence="1">Uncharacterized protein</fullName>
    </submittedName>
</protein>
<organism evidence="1 2">
    <name type="scientific">Argiope bruennichi</name>
    <name type="common">Wasp spider</name>
    <name type="synonym">Aranea bruennichi</name>
    <dbReference type="NCBI Taxonomy" id="94029"/>
    <lineage>
        <taxon>Eukaryota</taxon>
        <taxon>Metazoa</taxon>
        <taxon>Ecdysozoa</taxon>
        <taxon>Arthropoda</taxon>
        <taxon>Chelicerata</taxon>
        <taxon>Arachnida</taxon>
        <taxon>Araneae</taxon>
        <taxon>Araneomorphae</taxon>
        <taxon>Entelegynae</taxon>
        <taxon>Araneoidea</taxon>
        <taxon>Araneidae</taxon>
        <taxon>Argiope</taxon>
    </lineage>
</organism>
<dbReference type="Proteomes" id="UP000807504">
    <property type="component" value="Unassembled WGS sequence"/>
</dbReference>
<keyword evidence="2" id="KW-1185">Reference proteome</keyword>
<reference evidence="1" key="1">
    <citation type="journal article" date="2020" name="bioRxiv">
        <title>Chromosome-level reference genome of the European wasp spider Argiope bruennichi: a resource for studies on range expansion and evolutionary adaptation.</title>
        <authorList>
            <person name="Sheffer M.M."/>
            <person name="Hoppe A."/>
            <person name="Krehenwinkel H."/>
            <person name="Uhl G."/>
            <person name="Kuss A.W."/>
            <person name="Jensen L."/>
            <person name="Jensen C."/>
            <person name="Gillespie R.G."/>
            <person name="Hoff K.J."/>
            <person name="Prost S."/>
        </authorList>
    </citation>
    <scope>NUCLEOTIDE SEQUENCE</scope>
</reference>
<reference evidence="1" key="2">
    <citation type="submission" date="2020-06" db="EMBL/GenBank/DDBJ databases">
        <authorList>
            <person name="Sheffer M."/>
        </authorList>
    </citation>
    <scope>NUCLEOTIDE SEQUENCE</scope>
</reference>
<evidence type="ECO:0000313" key="1">
    <source>
        <dbReference type="EMBL" id="KAF8763111.1"/>
    </source>
</evidence>
<accession>A0A8T0DZH7</accession>